<protein>
    <submittedName>
        <fullName evidence="4">Uncharacterized protein</fullName>
    </submittedName>
</protein>
<name>A0AAD7EQQ3_9AGAR</name>
<feature type="region of interest" description="Disordered" evidence="1">
    <location>
        <begin position="156"/>
        <end position="197"/>
    </location>
</feature>
<dbReference type="AlphaFoldDB" id="A0AAD7EQQ3"/>
<comment type="caution">
    <text evidence="4">The sequence shown here is derived from an EMBL/GenBank/DDBJ whole genome shotgun (WGS) entry which is preliminary data.</text>
</comment>
<keyword evidence="5" id="KW-1185">Reference proteome</keyword>
<gene>
    <name evidence="4" type="ORF">DFH08DRAFT_222512</name>
</gene>
<feature type="signal peptide" evidence="3">
    <location>
        <begin position="1"/>
        <end position="20"/>
    </location>
</feature>
<keyword evidence="3" id="KW-0732">Signal</keyword>
<reference evidence="4" key="1">
    <citation type="submission" date="2023-03" db="EMBL/GenBank/DDBJ databases">
        <title>Massive genome expansion in bonnet fungi (Mycena s.s.) driven by repeated elements and novel gene families across ecological guilds.</title>
        <authorList>
            <consortium name="Lawrence Berkeley National Laboratory"/>
            <person name="Harder C.B."/>
            <person name="Miyauchi S."/>
            <person name="Viragh M."/>
            <person name="Kuo A."/>
            <person name="Thoen E."/>
            <person name="Andreopoulos B."/>
            <person name="Lu D."/>
            <person name="Skrede I."/>
            <person name="Drula E."/>
            <person name="Henrissat B."/>
            <person name="Morin E."/>
            <person name="Kohler A."/>
            <person name="Barry K."/>
            <person name="LaButti K."/>
            <person name="Morin E."/>
            <person name="Salamov A."/>
            <person name="Lipzen A."/>
            <person name="Mereny Z."/>
            <person name="Hegedus B."/>
            <person name="Baldrian P."/>
            <person name="Stursova M."/>
            <person name="Weitz H."/>
            <person name="Taylor A."/>
            <person name="Grigoriev I.V."/>
            <person name="Nagy L.G."/>
            <person name="Martin F."/>
            <person name="Kauserud H."/>
        </authorList>
    </citation>
    <scope>NUCLEOTIDE SEQUENCE</scope>
    <source>
        <strain evidence="4">CBHHK002</strain>
    </source>
</reference>
<evidence type="ECO:0000256" key="3">
    <source>
        <dbReference type="SAM" id="SignalP"/>
    </source>
</evidence>
<feature type="compositionally biased region" description="Low complexity" evidence="1">
    <location>
        <begin position="156"/>
        <end position="195"/>
    </location>
</feature>
<keyword evidence="2" id="KW-1133">Transmembrane helix</keyword>
<proteinExistence type="predicted"/>
<organism evidence="4 5">
    <name type="scientific">Mycena albidolilacea</name>
    <dbReference type="NCBI Taxonomy" id="1033008"/>
    <lineage>
        <taxon>Eukaryota</taxon>
        <taxon>Fungi</taxon>
        <taxon>Dikarya</taxon>
        <taxon>Basidiomycota</taxon>
        <taxon>Agaricomycotina</taxon>
        <taxon>Agaricomycetes</taxon>
        <taxon>Agaricomycetidae</taxon>
        <taxon>Agaricales</taxon>
        <taxon>Marasmiineae</taxon>
        <taxon>Mycenaceae</taxon>
        <taxon>Mycena</taxon>
    </lineage>
</organism>
<evidence type="ECO:0000313" key="5">
    <source>
        <dbReference type="Proteomes" id="UP001218218"/>
    </source>
</evidence>
<dbReference type="Proteomes" id="UP001218218">
    <property type="component" value="Unassembled WGS sequence"/>
</dbReference>
<evidence type="ECO:0000313" key="4">
    <source>
        <dbReference type="EMBL" id="KAJ7343295.1"/>
    </source>
</evidence>
<evidence type="ECO:0000256" key="1">
    <source>
        <dbReference type="SAM" id="MobiDB-lite"/>
    </source>
</evidence>
<accession>A0AAD7EQQ3</accession>
<dbReference type="EMBL" id="JARIHO010000023">
    <property type="protein sequence ID" value="KAJ7343295.1"/>
    <property type="molecule type" value="Genomic_DNA"/>
</dbReference>
<feature type="chain" id="PRO_5042111178" evidence="3">
    <location>
        <begin position="21"/>
        <end position="312"/>
    </location>
</feature>
<feature type="transmembrane region" description="Helical" evidence="2">
    <location>
        <begin position="200"/>
        <end position="222"/>
    </location>
</feature>
<sequence length="312" mass="32511">MKGHGISLASGALLVVRVASQTGTSNVTTCTPLYQWSINNKNQTPCLVAAFLESVCQGLAEVNSIPVGTHYIGPSPANATPCQCSTVTYSLVSACGGCQERTFLSWTDWAANCREVEVGRFLEAVPTQVIVPSWAYLDVTKTNNTFNPILANQSLSTSGSSSSASISSSTSSTAPPSTSSVSLPSSPTTPQKSKSNAGPIAGGVVGGLVVAVAAGLAILFYLRRRNRTHEDRHLPGAFSTSGPSMGSRTTASLPHITPYNYGMFPKETDISEAGDTFPGSPVTSAGHTTYDTRSVSTPAIEVLHRYTGSGEI</sequence>
<keyword evidence="2" id="KW-0812">Transmembrane</keyword>
<keyword evidence="2" id="KW-0472">Membrane</keyword>
<evidence type="ECO:0000256" key="2">
    <source>
        <dbReference type="SAM" id="Phobius"/>
    </source>
</evidence>